<dbReference type="GO" id="GO:0046872">
    <property type="term" value="F:metal ion binding"/>
    <property type="evidence" value="ECO:0007669"/>
    <property type="project" value="UniProtKB-KW"/>
</dbReference>
<dbReference type="Gene3D" id="1.20.58.310">
    <property type="entry name" value="Polyphosphate kinase N-terminal domain"/>
    <property type="match status" value="1"/>
</dbReference>
<feature type="binding site" evidence="7">
    <location>
        <position position="56"/>
    </location>
    <ligand>
        <name>ATP</name>
        <dbReference type="ChEBI" id="CHEBI:30616"/>
    </ligand>
</feature>
<dbReference type="Gene3D" id="3.30.1840.10">
    <property type="entry name" value="Polyphosphate kinase middle domain"/>
    <property type="match status" value="1"/>
</dbReference>
<dbReference type="Pfam" id="PF02503">
    <property type="entry name" value="PP_kinase"/>
    <property type="match status" value="1"/>
</dbReference>
<dbReference type="InterPro" id="IPR025198">
    <property type="entry name" value="PPK_N_dom"/>
</dbReference>
<feature type="binding site" evidence="7">
    <location>
        <position position="412"/>
    </location>
    <ligand>
        <name>Mg(2+)</name>
        <dbReference type="ChEBI" id="CHEBI:18420"/>
    </ligand>
</feature>
<dbReference type="InterPro" id="IPR001736">
    <property type="entry name" value="PLipase_D/transphosphatidylase"/>
</dbReference>
<keyword evidence="4 7" id="KW-0418">Kinase</keyword>
<evidence type="ECO:0000313" key="10">
    <source>
        <dbReference type="EMBL" id="QFU75836.1"/>
    </source>
</evidence>
<dbReference type="NCBIfam" id="NF003917">
    <property type="entry name" value="PRK05443.1-1"/>
    <property type="match status" value="1"/>
</dbReference>
<dbReference type="PANTHER" id="PTHR30218">
    <property type="entry name" value="POLYPHOSPHATE KINASE"/>
    <property type="match status" value="1"/>
</dbReference>
<evidence type="ECO:0000259" key="9">
    <source>
        <dbReference type="PROSITE" id="PS50035"/>
    </source>
</evidence>
<dbReference type="PIRSF" id="PIRSF015589">
    <property type="entry name" value="PP_kinase"/>
    <property type="match status" value="1"/>
</dbReference>
<evidence type="ECO:0000256" key="2">
    <source>
        <dbReference type="ARBA" id="ARBA00022679"/>
    </source>
</evidence>
<dbReference type="GO" id="GO:0009358">
    <property type="term" value="C:polyphosphate kinase complex"/>
    <property type="evidence" value="ECO:0007669"/>
    <property type="project" value="InterPro"/>
</dbReference>
<feature type="binding site" evidence="7">
    <location>
        <position position="475"/>
    </location>
    <ligand>
        <name>ATP</name>
        <dbReference type="ChEBI" id="CHEBI:30616"/>
    </ligand>
</feature>
<dbReference type="GO" id="GO:0006799">
    <property type="term" value="P:polyphosphate biosynthetic process"/>
    <property type="evidence" value="ECO:0007669"/>
    <property type="project" value="UniProtKB-UniRule"/>
</dbReference>
<dbReference type="GO" id="GO:0005524">
    <property type="term" value="F:ATP binding"/>
    <property type="evidence" value="ECO:0007669"/>
    <property type="project" value="UniProtKB-KW"/>
</dbReference>
<evidence type="ECO:0000256" key="1">
    <source>
        <dbReference type="ARBA" id="ARBA00022553"/>
    </source>
</evidence>
<comment type="similarity">
    <text evidence="7 8">Belongs to the polyphosphate kinase 1 (PPK1) family.</text>
</comment>
<dbReference type="SUPFAM" id="SSF56024">
    <property type="entry name" value="Phospholipase D/nuclease"/>
    <property type="match status" value="2"/>
</dbReference>
<dbReference type="RefSeq" id="WP_152661943.1">
    <property type="nucleotide sequence ID" value="NZ_CP036422.1"/>
</dbReference>
<dbReference type="Proteomes" id="UP000326287">
    <property type="component" value="Chromosome"/>
</dbReference>
<evidence type="ECO:0000313" key="11">
    <source>
        <dbReference type="Proteomes" id="UP000326287"/>
    </source>
</evidence>
<feature type="active site" description="Phosphohistidine intermediate" evidence="7">
    <location>
        <position position="442"/>
    </location>
</feature>
<dbReference type="Pfam" id="PF13090">
    <property type="entry name" value="PP_kinase_C"/>
    <property type="match status" value="1"/>
</dbReference>
<keyword evidence="7" id="KW-0479">Metal-binding</keyword>
<dbReference type="KEGG" id="halc:EY643_09290"/>
<comment type="catalytic activity">
    <reaction evidence="7 8">
        <text>[phosphate](n) + ATP = [phosphate](n+1) + ADP</text>
        <dbReference type="Rhea" id="RHEA:19573"/>
        <dbReference type="Rhea" id="RHEA-COMP:9859"/>
        <dbReference type="Rhea" id="RHEA-COMP:14280"/>
        <dbReference type="ChEBI" id="CHEBI:16838"/>
        <dbReference type="ChEBI" id="CHEBI:30616"/>
        <dbReference type="ChEBI" id="CHEBI:456216"/>
        <dbReference type="EC" id="2.7.4.1"/>
    </reaction>
</comment>
<keyword evidence="11" id="KW-1185">Reference proteome</keyword>
<dbReference type="Gene3D" id="3.30.870.10">
    <property type="entry name" value="Endonuclease Chain A"/>
    <property type="match status" value="2"/>
</dbReference>
<name>A0A5P9NK23_9GAMM</name>
<dbReference type="InterPro" id="IPR024953">
    <property type="entry name" value="PP_kinase_middle"/>
</dbReference>
<dbReference type="SUPFAM" id="SSF140356">
    <property type="entry name" value="PPK N-terminal domain-like"/>
    <property type="match status" value="1"/>
</dbReference>
<dbReference type="InterPro" id="IPR036830">
    <property type="entry name" value="PP_kinase_middle_dom_sf"/>
</dbReference>
<comment type="function">
    <text evidence="7 8">Catalyzes the reversible transfer of the terminal phosphate of ATP to form a long-chain polyphosphate (polyP).</text>
</comment>
<gene>
    <name evidence="10" type="primary">ppk1</name>
    <name evidence="7" type="synonym">ppk</name>
    <name evidence="10" type="ORF">EY643_09290</name>
</gene>
<dbReference type="NCBIfam" id="TIGR03705">
    <property type="entry name" value="poly_P_kin"/>
    <property type="match status" value="1"/>
</dbReference>
<organism evidence="10 11">
    <name type="scientific">Halioglobus maricola</name>
    <dbReference type="NCBI Taxonomy" id="2601894"/>
    <lineage>
        <taxon>Bacteria</taxon>
        <taxon>Pseudomonadati</taxon>
        <taxon>Pseudomonadota</taxon>
        <taxon>Gammaproteobacteria</taxon>
        <taxon>Cellvibrionales</taxon>
        <taxon>Halieaceae</taxon>
        <taxon>Halioglobus</taxon>
    </lineage>
</organism>
<sequence>MANPIKTRVADLRESDLFFPRELSWLSFNARVLQEAADETVPIIERLRYLGIFSNNADEFFRVRVAEVRRLISVSSGANRQHFKDLLAAIVERVAELQKEFDRIYSLIMAELARRKIYLVNERQLDEGQAAFVQSYFTSTVLPELEPILLRDDRAIPVLNDESLYLAIDIKSGDSYEYAVVEVPTDRLDRFVEIPRRRGKSGKVFIVLDNMMRACLPQMFRGVISIDEAAAYCFKFSRDAELEIDTGISQSLIDKMAKSLKQRKKADAVRMVYDGKMPERLLSHISARFGFGKYDSLIAGGRYHNSKDFMSFPNVGPKYLEFKPLATIRVPRLDEAGSIFDKVREKDVFLYYPYHPFDYVVDLLKTAALDPYVTDIKICLYRVAKNSRVIDALVNAVDNGKRVLAVVELAARFDEEANISWAQRLTENGINVIFGIPGLKVHSKLILIERKEGGARRYYSHIGTGNFNEKTARIYTDFTLITHDQNVGKDVYQVFDFLQYTYRRPDYKLLLVSPHSSRPGLIGLIEQEIENARAGYRAEMTLKCNNLVDAKLVKKLYEASEAGVQIHLIVRGMCSLLPGVKGLSENIHAISIVDRYLEHPRVYVFYNRGNPRYLIGSADLMTRNLDYRVEVMAPIFDQDAQEMIQSVLDQQWHDNIKARVIDVNQDNHFVRTAKKSARIRSQESIHRFLSSGKLPRYPSSRMKVLAKRRRKKI</sequence>
<dbReference type="GO" id="GO:0008976">
    <property type="term" value="F:polyphosphate kinase activity"/>
    <property type="evidence" value="ECO:0007669"/>
    <property type="project" value="UniProtKB-UniRule"/>
</dbReference>
<dbReference type="EC" id="2.7.4.1" evidence="7 8"/>
<dbReference type="PROSITE" id="PS50035">
    <property type="entry name" value="PLD"/>
    <property type="match status" value="1"/>
</dbReference>
<evidence type="ECO:0000256" key="6">
    <source>
        <dbReference type="ARBA" id="ARBA00022842"/>
    </source>
</evidence>
<dbReference type="InterPro" id="IPR036832">
    <property type="entry name" value="PPK_N_dom_sf"/>
</dbReference>
<dbReference type="InterPro" id="IPR041108">
    <property type="entry name" value="PP_kinase_C_1"/>
</dbReference>
<evidence type="ECO:0000256" key="3">
    <source>
        <dbReference type="ARBA" id="ARBA00022741"/>
    </source>
</evidence>
<feature type="binding site" evidence="7">
    <location>
        <position position="571"/>
    </location>
    <ligand>
        <name>ATP</name>
        <dbReference type="ChEBI" id="CHEBI:30616"/>
    </ligand>
</feature>
<dbReference type="OrthoDB" id="9761456at2"/>
<keyword evidence="5 7" id="KW-0067">ATP-binding</keyword>
<protein>
    <recommendedName>
        <fullName evidence="7 8">Polyphosphate kinase</fullName>
        <ecNumber evidence="7 8">2.7.4.1</ecNumber>
    </recommendedName>
    <alternativeName>
        <fullName evidence="7">ATP-polyphosphate phosphotransferase</fullName>
    </alternativeName>
    <alternativeName>
        <fullName evidence="7">Polyphosphoric acid kinase</fullName>
    </alternativeName>
</protein>
<evidence type="ECO:0000256" key="5">
    <source>
        <dbReference type="ARBA" id="ARBA00022840"/>
    </source>
</evidence>
<evidence type="ECO:0000256" key="7">
    <source>
        <dbReference type="HAMAP-Rule" id="MF_00347"/>
    </source>
</evidence>
<feature type="binding site" evidence="7">
    <location>
        <position position="599"/>
    </location>
    <ligand>
        <name>ATP</name>
        <dbReference type="ChEBI" id="CHEBI:30616"/>
    </ligand>
</feature>
<reference evidence="10 11" key="1">
    <citation type="submission" date="2019-02" db="EMBL/GenBank/DDBJ databases">
        <authorList>
            <person name="Li S.-H."/>
        </authorList>
    </citation>
    <scope>NUCLEOTIDE SEQUENCE [LARGE SCALE GENOMIC DNA]</scope>
    <source>
        <strain evidence="10 11">IMCC14385</strain>
    </source>
</reference>
<dbReference type="AlphaFoldDB" id="A0A5P9NK23"/>
<feature type="binding site" evidence="7">
    <location>
        <position position="382"/>
    </location>
    <ligand>
        <name>Mg(2+)</name>
        <dbReference type="ChEBI" id="CHEBI:18420"/>
    </ligand>
</feature>
<dbReference type="InterPro" id="IPR025200">
    <property type="entry name" value="PPK_C_dom2"/>
</dbReference>
<keyword evidence="2 7" id="KW-0808">Transferase</keyword>
<comment type="PTM">
    <text evidence="7 8">An intermediate of this reaction is the autophosphorylated ppk in which a phosphate is covalently linked to a histidine residue through a N-P bond.</text>
</comment>
<dbReference type="PANTHER" id="PTHR30218:SF0">
    <property type="entry name" value="POLYPHOSPHATE KINASE"/>
    <property type="match status" value="1"/>
</dbReference>
<evidence type="ECO:0000256" key="8">
    <source>
        <dbReference type="RuleBase" id="RU003800"/>
    </source>
</evidence>
<dbReference type="CDD" id="cd09167">
    <property type="entry name" value="PLDc_EcPPK1_C2_like"/>
    <property type="match status" value="1"/>
</dbReference>
<feature type="domain" description="PLD phosphodiesterase" evidence="9">
    <location>
        <begin position="437"/>
        <end position="471"/>
    </location>
</feature>
<dbReference type="Pfam" id="PF13089">
    <property type="entry name" value="PP_kinase_N"/>
    <property type="match status" value="1"/>
</dbReference>
<keyword evidence="6 7" id="KW-0460">Magnesium</keyword>
<comment type="cofactor">
    <cofactor evidence="7">
        <name>Mg(2+)</name>
        <dbReference type="ChEBI" id="CHEBI:18420"/>
    </cofactor>
</comment>
<dbReference type="InterPro" id="IPR003414">
    <property type="entry name" value="PP_kinase"/>
</dbReference>
<dbReference type="CDD" id="cd09164">
    <property type="entry name" value="PLDc_EcPPK1_C1_like"/>
    <property type="match status" value="1"/>
</dbReference>
<keyword evidence="3 7" id="KW-0547">Nucleotide-binding</keyword>
<dbReference type="HAMAP" id="MF_00347">
    <property type="entry name" value="Polyphosphate_kinase"/>
    <property type="match status" value="1"/>
</dbReference>
<dbReference type="SUPFAM" id="SSF143724">
    <property type="entry name" value="PHP14-like"/>
    <property type="match status" value="1"/>
</dbReference>
<dbReference type="Pfam" id="PF17941">
    <property type="entry name" value="PP_kinase_C_1"/>
    <property type="match status" value="1"/>
</dbReference>
<keyword evidence="1 7" id="KW-0597">Phosphoprotein</keyword>
<proteinExistence type="inferred from homology"/>
<accession>A0A5P9NK23</accession>
<dbReference type="EMBL" id="CP036422">
    <property type="protein sequence ID" value="QFU75836.1"/>
    <property type="molecule type" value="Genomic_DNA"/>
</dbReference>
<evidence type="ECO:0000256" key="4">
    <source>
        <dbReference type="ARBA" id="ARBA00022777"/>
    </source>
</evidence>